<dbReference type="Proteomes" id="UP000250796">
    <property type="component" value="Chromosome MESINF"/>
</dbReference>
<accession>A0A7Z7PR37</accession>
<dbReference type="KEGG" id="minf:MESINF_1657"/>
<keyword evidence="1" id="KW-0472">Membrane</keyword>
<dbReference type="EMBL" id="LS974202">
    <property type="protein sequence ID" value="SSC13101.1"/>
    <property type="molecule type" value="Genomic_DNA"/>
</dbReference>
<keyword evidence="1" id="KW-0812">Transmembrane</keyword>
<keyword evidence="3" id="KW-1185">Reference proteome</keyword>
<name>A0A7Z7PR37_9BACT</name>
<dbReference type="RefSeq" id="WP_269460642.1">
    <property type="nucleotide sequence ID" value="NZ_LS974202.1"/>
</dbReference>
<protein>
    <submittedName>
        <fullName evidence="2">Uncharacterized protein</fullName>
    </submittedName>
</protein>
<evidence type="ECO:0000313" key="3">
    <source>
        <dbReference type="Proteomes" id="UP000250796"/>
    </source>
</evidence>
<reference evidence="2 3" key="1">
    <citation type="submission" date="2017-01" db="EMBL/GenBank/DDBJ databases">
        <authorList>
            <person name="Erauso G."/>
        </authorList>
    </citation>
    <scope>NUCLEOTIDE SEQUENCE [LARGE SCALE GENOMIC DNA]</scope>
    <source>
        <strain evidence="2">MESINF1</strain>
    </source>
</reference>
<keyword evidence="1" id="KW-1133">Transmembrane helix</keyword>
<sequence length="44" mass="4999">MSEAVSKSLAIFVEGYPTTFLITVAFFIMIKLLVWTSSRKKKTD</sequence>
<gene>
    <name evidence="2" type="ORF">MESINF_1657</name>
</gene>
<feature type="transmembrane region" description="Helical" evidence="1">
    <location>
        <begin position="15"/>
        <end position="34"/>
    </location>
</feature>
<evidence type="ECO:0000313" key="2">
    <source>
        <dbReference type="EMBL" id="SSC13101.1"/>
    </source>
</evidence>
<evidence type="ECO:0000256" key="1">
    <source>
        <dbReference type="SAM" id="Phobius"/>
    </source>
</evidence>
<organism evidence="2 3">
    <name type="scientific">Mesotoga infera</name>
    <dbReference type="NCBI Taxonomy" id="1236046"/>
    <lineage>
        <taxon>Bacteria</taxon>
        <taxon>Thermotogati</taxon>
        <taxon>Thermotogota</taxon>
        <taxon>Thermotogae</taxon>
        <taxon>Kosmotogales</taxon>
        <taxon>Kosmotogaceae</taxon>
        <taxon>Mesotoga</taxon>
    </lineage>
</organism>
<dbReference type="AlphaFoldDB" id="A0A7Z7PR37"/>
<proteinExistence type="predicted"/>